<feature type="region of interest" description="Disordered" evidence="1">
    <location>
        <begin position="133"/>
        <end position="152"/>
    </location>
</feature>
<comment type="caution">
    <text evidence="2">The sequence shown here is derived from an EMBL/GenBank/DDBJ whole genome shotgun (WGS) entry which is preliminary data.</text>
</comment>
<sequence>MVTGDQQAVGGMVVECVDMRYTYYAIVLRYKGWSISFERDRDRYQLIDLVRDANQFLSQQPVHSKPKFFGLSSHSPQKVRSKWAINTDDDLLKVFDMWKGRKRIEFTILERKFPTLIDKFVLQLARQMGQMIQEGDTEHPSTGQGSQAVTNT</sequence>
<protein>
    <submittedName>
        <fullName evidence="2">Uncharacterized protein</fullName>
    </submittedName>
</protein>
<reference evidence="2" key="1">
    <citation type="submission" date="2022-04" db="EMBL/GenBank/DDBJ databases">
        <title>Carnegiea gigantea Genome sequencing and assembly v2.</title>
        <authorList>
            <person name="Copetti D."/>
            <person name="Sanderson M.J."/>
            <person name="Burquez A."/>
            <person name="Wojciechowski M.F."/>
        </authorList>
    </citation>
    <scope>NUCLEOTIDE SEQUENCE</scope>
    <source>
        <strain evidence="2">SGP5-SGP5p</strain>
        <tissue evidence="2">Aerial part</tissue>
    </source>
</reference>
<proteinExistence type="predicted"/>
<evidence type="ECO:0000313" key="3">
    <source>
        <dbReference type="Proteomes" id="UP001153076"/>
    </source>
</evidence>
<feature type="compositionally biased region" description="Polar residues" evidence="1">
    <location>
        <begin position="140"/>
        <end position="152"/>
    </location>
</feature>
<name>A0A9Q1KC19_9CARY</name>
<accession>A0A9Q1KC19</accession>
<gene>
    <name evidence="2" type="ORF">Cgig2_013641</name>
</gene>
<dbReference type="Proteomes" id="UP001153076">
    <property type="component" value="Unassembled WGS sequence"/>
</dbReference>
<evidence type="ECO:0000256" key="1">
    <source>
        <dbReference type="SAM" id="MobiDB-lite"/>
    </source>
</evidence>
<dbReference type="AlphaFoldDB" id="A0A9Q1KC19"/>
<organism evidence="2 3">
    <name type="scientific">Carnegiea gigantea</name>
    <dbReference type="NCBI Taxonomy" id="171969"/>
    <lineage>
        <taxon>Eukaryota</taxon>
        <taxon>Viridiplantae</taxon>
        <taxon>Streptophyta</taxon>
        <taxon>Embryophyta</taxon>
        <taxon>Tracheophyta</taxon>
        <taxon>Spermatophyta</taxon>
        <taxon>Magnoliopsida</taxon>
        <taxon>eudicotyledons</taxon>
        <taxon>Gunneridae</taxon>
        <taxon>Pentapetalae</taxon>
        <taxon>Caryophyllales</taxon>
        <taxon>Cactineae</taxon>
        <taxon>Cactaceae</taxon>
        <taxon>Cactoideae</taxon>
        <taxon>Echinocereeae</taxon>
        <taxon>Carnegiea</taxon>
    </lineage>
</organism>
<evidence type="ECO:0000313" key="2">
    <source>
        <dbReference type="EMBL" id="KAJ8440482.1"/>
    </source>
</evidence>
<keyword evidence="3" id="KW-1185">Reference proteome</keyword>
<dbReference type="EMBL" id="JAKOGI010000189">
    <property type="protein sequence ID" value="KAJ8440482.1"/>
    <property type="molecule type" value="Genomic_DNA"/>
</dbReference>